<dbReference type="EMBL" id="CCKQ01002855">
    <property type="protein sequence ID" value="CDW73969.1"/>
    <property type="molecule type" value="Genomic_DNA"/>
</dbReference>
<feature type="compositionally biased region" description="Low complexity" evidence="2">
    <location>
        <begin position="41"/>
        <end position="63"/>
    </location>
</feature>
<keyword evidence="4" id="KW-1185">Reference proteome</keyword>
<dbReference type="Proteomes" id="UP000039865">
    <property type="component" value="Unassembled WGS sequence"/>
</dbReference>
<evidence type="ECO:0000313" key="4">
    <source>
        <dbReference type="Proteomes" id="UP000039865"/>
    </source>
</evidence>
<evidence type="ECO:0000256" key="1">
    <source>
        <dbReference type="SAM" id="Coils"/>
    </source>
</evidence>
<feature type="coiled-coil region" evidence="1">
    <location>
        <begin position="851"/>
        <end position="878"/>
    </location>
</feature>
<gene>
    <name evidence="3" type="primary">Contig489.g538</name>
    <name evidence="3" type="ORF">STYLEM_2959</name>
</gene>
<dbReference type="AlphaFoldDB" id="A0A077ZVR8"/>
<evidence type="ECO:0000256" key="2">
    <source>
        <dbReference type="SAM" id="MobiDB-lite"/>
    </source>
</evidence>
<keyword evidence="1" id="KW-0175">Coiled coil</keyword>
<feature type="compositionally biased region" description="Low complexity" evidence="2">
    <location>
        <begin position="675"/>
        <end position="691"/>
    </location>
</feature>
<accession>A0A077ZVR8</accession>
<feature type="region of interest" description="Disordered" evidence="2">
    <location>
        <begin position="627"/>
        <end position="712"/>
    </location>
</feature>
<reference evidence="3 4" key="1">
    <citation type="submission" date="2014-06" db="EMBL/GenBank/DDBJ databases">
        <authorList>
            <person name="Swart Estienne"/>
        </authorList>
    </citation>
    <scope>NUCLEOTIDE SEQUENCE [LARGE SCALE GENOMIC DNA]</scope>
    <source>
        <strain evidence="3 4">130c</strain>
    </source>
</reference>
<protein>
    <submittedName>
        <fullName evidence="3">Uncharacterized protein</fullName>
    </submittedName>
</protein>
<feature type="compositionally biased region" description="Polar residues" evidence="2">
    <location>
        <begin position="627"/>
        <end position="636"/>
    </location>
</feature>
<proteinExistence type="predicted"/>
<dbReference type="InParanoid" id="A0A077ZVR8"/>
<feature type="compositionally biased region" description="Polar residues" evidence="2">
    <location>
        <begin position="699"/>
        <end position="712"/>
    </location>
</feature>
<name>A0A077ZVR8_STYLE</name>
<feature type="compositionally biased region" description="Polar residues" evidence="2">
    <location>
        <begin position="646"/>
        <end position="674"/>
    </location>
</feature>
<sequence>MQDFEALLFQINESDDQNTLTFHKKPTKGASSGRFIIKSSQVEPNPQNQQQNSSNIKSGGNSIIFTSSNERPLLGSEMQDKHLKTPEIKFSNQFNPFNIQTNHYRGERSNQQGIQTINDQNIKKEQNQNQEYLYQGSPQKKINILRIVMRTNQQIKNRYNNTLKQEEKFLDYNEQYMTKIHQLKDQALDDDDDEGDFDQQTFSNQSIISELEASGNYRIDSIQQYSLKSLKELKDQYLDDIINDKLELVYDSAVDQDQQQKDQFLRNIKESLQPKQDIEQSFNANDQINQCNNILDDSFFENVRDNSNSLKQYRKRASSGSELMRTDSNQQQQLRSHLIGQCLLNKSISDFNSSNVSRVLPLFQRNQSSNKHIRNRKDSIQLLSIFPSPAKLSKRFDSDLQNEINAAASNIKPPAFDHQDDKIVNDKFINVQNFAKGIDDNNEVHERTDEEDLNTIKLSRNQRIDSQETNELSECIKTLNHDNYNHILKLCQEISNKQQQQQLNQSATYNNSRPQLRKTDEIENFKRNTMQIVPPQNSDNASMMMRDEASNDEDEKVSIQGRFQIKYQNSMDQSHNTSIHKSQFHEMSPKQIVADHLKKKISEAKAANQLLQLQEMMRLETITNQDQSEFIGSRESQNTEDDVSISKATSSSQATKQTKRNQNNKQLKFQQSKMKSTNQSQQLLLQQQNAAKKQRNSQCNPIFQTPSDFKAQTQPLNSNITYQNPNPYQQQLYPQQLPPEYIQSNPNQRINENYPMNQTPNNHHNPSSFQMGSLQQNINPSFFPTSAPQHYNQQIPYFAFDQGLSQQYQIMMQQQLEYSSRQFQMMLNNHQVYMKQTFDLLKHNSLQNLQEQQQQKQIDRIEEKIDKIIQEINKFKKTKNKKRL</sequence>
<feature type="region of interest" description="Disordered" evidence="2">
    <location>
        <begin position="41"/>
        <end position="67"/>
    </location>
</feature>
<evidence type="ECO:0000313" key="3">
    <source>
        <dbReference type="EMBL" id="CDW73969.1"/>
    </source>
</evidence>
<organism evidence="3 4">
    <name type="scientific">Stylonychia lemnae</name>
    <name type="common">Ciliate</name>
    <dbReference type="NCBI Taxonomy" id="5949"/>
    <lineage>
        <taxon>Eukaryota</taxon>
        <taxon>Sar</taxon>
        <taxon>Alveolata</taxon>
        <taxon>Ciliophora</taxon>
        <taxon>Intramacronucleata</taxon>
        <taxon>Spirotrichea</taxon>
        <taxon>Stichotrichia</taxon>
        <taxon>Sporadotrichida</taxon>
        <taxon>Oxytrichidae</taxon>
        <taxon>Stylonychinae</taxon>
        <taxon>Stylonychia</taxon>
    </lineage>
</organism>